<organism evidence="2">
    <name type="scientific">marine metagenome</name>
    <dbReference type="NCBI Taxonomy" id="408172"/>
    <lineage>
        <taxon>unclassified sequences</taxon>
        <taxon>metagenomes</taxon>
        <taxon>ecological metagenomes</taxon>
    </lineage>
</organism>
<dbReference type="Gene3D" id="3.20.20.140">
    <property type="entry name" value="Metal-dependent hydrolases"/>
    <property type="match status" value="1"/>
</dbReference>
<evidence type="ECO:0000256" key="1">
    <source>
        <dbReference type="ARBA" id="ARBA00022801"/>
    </source>
</evidence>
<dbReference type="InterPro" id="IPR050287">
    <property type="entry name" value="MTA/SAH_deaminase"/>
</dbReference>
<gene>
    <name evidence="2" type="ORF">METZ01_LOCUS318754</name>
</gene>
<protein>
    <recommendedName>
        <fullName evidence="3">Amidohydrolase 3 domain-containing protein</fullName>
    </recommendedName>
</protein>
<evidence type="ECO:0008006" key="3">
    <source>
        <dbReference type="Google" id="ProtNLM"/>
    </source>
</evidence>
<feature type="non-terminal residue" evidence="2">
    <location>
        <position position="77"/>
    </location>
</feature>
<name>A0A382NZ28_9ZZZZ</name>
<dbReference type="Gene3D" id="2.30.40.10">
    <property type="entry name" value="Urease, subunit C, domain 1"/>
    <property type="match status" value="1"/>
</dbReference>
<dbReference type="AlphaFoldDB" id="A0A382NZ28"/>
<dbReference type="PANTHER" id="PTHR43794:SF11">
    <property type="entry name" value="AMIDOHYDROLASE-RELATED DOMAIN-CONTAINING PROTEIN"/>
    <property type="match status" value="1"/>
</dbReference>
<evidence type="ECO:0000313" key="2">
    <source>
        <dbReference type="EMBL" id="SVC65900.1"/>
    </source>
</evidence>
<reference evidence="2" key="1">
    <citation type="submission" date="2018-05" db="EMBL/GenBank/DDBJ databases">
        <authorList>
            <person name="Lanie J.A."/>
            <person name="Ng W.-L."/>
            <person name="Kazmierczak K.M."/>
            <person name="Andrzejewski T.M."/>
            <person name="Davidsen T.M."/>
            <person name="Wayne K.J."/>
            <person name="Tettelin H."/>
            <person name="Glass J.I."/>
            <person name="Rusch D."/>
            <person name="Podicherti R."/>
            <person name="Tsui H.-C.T."/>
            <person name="Winkler M.E."/>
        </authorList>
    </citation>
    <scope>NUCLEOTIDE SEQUENCE</scope>
</reference>
<dbReference type="SUPFAM" id="SSF51338">
    <property type="entry name" value="Composite domain of metallo-dependent hydrolases"/>
    <property type="match status" value="1"/>
</dbReference>
<feature type="non-terminal residue" evidence="2">
    <location>
        <position position="1"/>
    </location>
</feature>
<dbReference type="GO" id="GO:0016810">
    <property type="term" value="F:hydrolase activity, acting on carbon-nitrogen (but not peptide) bonds"/>
    <property type="evidence" value="ECO:0007669"/>
    <property type="project" value="InterPro"/>
</dbReference>
<dbReference type="EMBL" id="UINC01103480">
    <property type="protein sequence ID" value="SVC65900.1"/>
    <property type="molecule type" value="Genomic_DNA"/>
</dbReference>
<accession>A0A382NZ28</accession>
<sequence length="77" mass="8352">VTAVLLINDVTVVTMDARRRILTNASIAIENDRILAIDASAMLRSRFANAEQFHADGMVAIPGLIDAHAHADQSLLR</sequence>
<dbReference type="PANTHER" id="PTHR43794">
    <property type="entry name" value="AMINOHYDROLASE SSNA-RELATED"/>
    <property type="match status" value="1"/>
</dbReference>
<proteinExistence type="predicted"/>
<keyword evidence="1" id="KW-0378">Hydrolase</keyword>
<dbReference type="InterPro" id="IPR011059">
    <property type="entry name" value="Metal-dep_hydrolase_composite"/>
</dbReference>